<name>E9FW06_DAPPU</name>
<feature type="region of interest" description="Disordered" evidence="12">
    <location>
        <begin position="499"/>
        <end position="528"/>
    </location>
</feature>
<dbReference type="EMBL" id="GL732525">
    <property type="protein sequence ID" value="EFX88640.1"/>
    <property type="molecule type" value="Genomic_DNA"/>
</dbReference>
<dbReference type="OMA" id="THENNVN"/>
<keyword evidence="11" id="KW-0175">Coiled coil</keyword>
<feature type="domain" description="PI-PLC Y-box" evidence="14">
    <location>
        <begin position="534"/>
        <end position="650"/>
    </location>
</feature>
<dbReference type="GO" id="GO:0005509">
    <property type="term" value="F:calcium ion binding"/>
    <property type="evidence" value="ECO:0007669"/>
    <property type="project" value="UniProtKB-UniRule"/>
</dbReference>
<dbReference type="InterPro" id="IPR016280">
    <property type="entry name" value="PLC-beta"/>
</dbReference>
<dbReference type="FunFam" id="2.60.40.150:FF:000008">
    <property type="entry name" value="1-phosphatidylinositol 4,5-bisphosphate phosphodiesterase"/>
    <property type="match status" value="1"/>
</dbReference>
<dbReference type="Gene3D" id="2.60.40.150">
    <property type="entry name" value="C2 domain"/>
    <property type="match status" value="1"/>
</dbReference>
<dbReference type="PRINTS" id="PR00390">
    <property type="entry name" value="PHPHLIPASEC"/>
</dbReference>
<evidence type="ECO:0000256" key="5">
    <source>
        <dbReference type="ARBA" id="ARBA00023098"/>
    </source>
</evidence>
<feature type="active site" evidence="8">
    <location>
        <position position="335"/>
    </location>
</feature>
<organism evidence="15 16">
    <name type="scientific">Daphnia pulex</name>
    <name type="common">Water flea</name>
    <dbReference type="NCBI Taxonomy" id="6669"/>
    <lineage>
        <taxon>Eukaryota</taxon>
        <taxon>Metazoa</taxon>
        <taxon>Ecdysozoa</taxon>
        <taxon>Arthropoda</taxon>
        <taxon>Crustacea</taxon>
        <taxon>Branchiopoda</taxon>
        <taxon>Diplostraca</taxon>
        <taxon>Cladocera</taxon>
        <taxon>Anomopoda</taxon>
        <taxon>Daphniidae</taxon>
        <taxon>Daphnia</taxon>
    </lineage>
</organism>
<comment type="subcellular location">
    <subcellularLocation>
        <location evidence="1">Cytoplasm</location>
    </subcellularLocation>
</comment>
<comment type="catalytic activity">
    <reaction evidence="7 10">
        <text>a 1,2-diacyl-sn-glycero-3-phospho-(1D-myo-inositol-4,5-bisphosphate) + H2O = 1D-myo-inositol 1,4,5-trisphosphate + a 1,2-diacyl-sn-glycerol + H(+)</text>
        <dbReference type="Rhea" id="RHEA:33179"/>
        <dbReference type="ChEBI" id="CHEBI:15377"/>
        <dbReference type="ChEBI" id="CHEBI:15378"/>
        <dbReference type="ChEBI" id="CHEBI:17815"/>
        <dbReference type="ChEBI" id="CHEBI:58456"/>
        <dbReference type="ChEBI" id="CHEBI:203600"/>
        <dbReference type="EC" id="3.1.4.11"/>
    </reaction>
</comment>
<dbReference type="FunFam" id="3.20.20.190:FF:000031">
    <property type="entry name" value="1-phosphatidylinositol 4,5-bisphosphate phosphodiesterase"/>
    <property type="match status" value="1"/>
</dbReference>
<dbReference type="STRING" id="6669.E9FW06"/>
<dbReference type="InterPro" id="IPR042531">
    <property type="entry name" value="PLC-beta_C_sf"/>
</dbReference>
<dbReference type="CDD" id="cd08591">
    <property type="entry name" value="PI-PLCc_beta"/>
    <property type="match status" value="1"/>
</dbReference>
<evidence type="ECO:0000256" key="7">
    <source>
        <dbReference type="PIRNR" id="PIRNR000956"/>
    </source>
</evidence>
<dbReference type="InterPro" id="IPR017946">
    <property type="entry name" value="PLC-like_Pdiesterase_TIM-brl"/>
</dbReference>
<dbReference type="CDD" id="cd00275">
    <property type="entry name" value="C2_PLC_like"/>
    <property type="match status" value="1"/>
</dbReference>
<dbReference type="eggNOG" id="KOG1265">
    <property type="taxonomic scope" value="Eukaryota"/>
</dbReference>
<evidence type="ECO:0000259" key="14">
    <source>
        <dbReference type="PROSITE" id="PS50008"/>
    </source>
</evidence>
<evidence type="ECO:0000256" key="12">
    <source>
        <dbReference type="SAM" id="MobiDB-lite"/>
    </source>
</evidence>
<feature type="coiled-coil region" evidence="11">
    <location>
        <begin position="1064"/>
        <end position="1102"/>
    </location>
</feature>
<dbReference type="SUPFAM" id="SSF47473">
    <property type="entry name" value="EF-hand"/>
    <property type="match status" value="1"/>
</dbReference>
<feature type="binding site" evidence="9">
    <location>
        <position position="365"/>
    </location>
    <ligand>
        <name>Ca(2+)</name>
        <dbReference type="ChEBI" id="CHEBI:29108"/>
    </ligand>
</feature>
<dbReference type="SMART" id="SM00149">
    <property type="entry name" value="PLCYc"/>
    <property type="match status" value="1"/>
</dbReference>
<dbReference type="PhylomeDB" id="E9FW06"/>
<evidence type="ECO:0000256" key="8">
    <source>
        <dbReference type="PIRSR" id="PIRSR000956-1"/>
    </source>
</evidence>
<dbReference type="PANTHER" id="PTHR10336:SF149">
    <property type="entry name" value="1-PHOSPHATIDYLINOSITOL 4,5-BISPHOSPHATE PHOSPHODIESTERASE CLASSES I AND II"/>
    <property type="match status" value="1"/>
</dbReference>
<reference evidence="15 16" key="1">
    <citation type="journal article" date="2011" name="Science">
        <title>The ecoresponsive genome of Daphnia pulex.</title>
        <authorList>
            <person name="Colbourne J.K."/>
            <person name="Pfrender M.E."/>
            <person name="Gilbert D."/>
            <person name="Thomas W.K."/>
            <person name="Tucker A."/>
            <person name="Oakley T.H."/>
            <person name="Tokishita S."/>
            <person name="Aerts A."/>
            <person name="Arnold G.J."/>
            <person name="Basu M.K."/>
            <person name="Bauer D.J."/>
            <person name="Caceres C.E."/>
            <person name="Carmel L."/>
            <person name="Casola C."/>
            <person name="Choi J.H."/>
            <person name="Detter J.C."/>
            <person name="Dong Q."/>
            <person name="Dusheyko S."/>
            <person name="Eads B.D."/>
            <person name="Frohlich T."/>
            <person name="Geiler-Samerotte K.A."/>
            <person name="Gerlach D."/>
            <person name="Hatcher P."/>
            <person name="Jogdeo S."/>
            <person name="Krijgsveld J."/>
            <person name="Kriventseva E.V."/>
            <person name="Kultz D."/>
            <person name="Laforsch C."/>
            <person name="Lindquist E."/>
            <person name="Lopez J."/>
            <person name="Manak J.R."/>
            <person name="Muller J."/>
            <person name="Pangilinan J."/>
            <person name="Patwardhan R.P."/>
            <person name="Pitluck S."/>
            <person name="Pritham E.J."/>
            <person name="Rechtsteiner A."/>
            <person name="Rho M."/>
            <person name="Rogozin I.B."/>
            <person name="Sakarya O."/>
            <person name="Salamov A."/>
            <person name="Schaack S."/>
            <person name="Shapiro H."/>
            <person name="Shiga Y."/>
            <person name="Skalitzky C."/>
            <person name="Smith Z."/>
            <person name="Souvorov A."/>
            <person name="Sung W."/>
            <person name="Tang Z."/>
            <person name="Tsuchiya D."/>
            <person name="Tu H."/>
            <person name="Vos H."/>
            <person name="Wang M."/>
            <person name="Wolf Y.I."/>
            <person name="Yamagata H."/>
            <person name="Yamada T."/>
            <person name="Ye Y."/>
            <person name="Shaw J.R."/>
            <person name="Andrews J."/>
            <person name="Crease T.J."/>
            <person name="Tang H."/>
            <person name="Lucas S.M."/>
            <person name="Robertson H.M."/>
            <person name="Bork P."/>
            <person name="Koonin E.V."/>
            <person name="Zdobnov E.M."/>
            <person name="Grigoriev I.V."/>
            <person name="Lynch M."/>
            <person name="Boore J.L."/>
        </authorList>
    </citation>
    <scope>NUCLEOTIDE SEQUENCE [LARGE SCALE GENOMIC DNA]</scope>
</reference>
<dbReference type="KEGG" id="dpx:DAPPUDRAFT_206341"/>
<dbReference type="InterPro" id="IPR035892">
    <property type="entry name" value="C2_domain_sf"/>
</dbReference>
<dbReference type="AlphaFoldDB" id="E9FW06"/>
<dbReference type="Proteomes" id="UP000000305">
    <property type="component" value="Unassembled WGS sequence"/>
</dbReference>
<keyword evidence="3 7" id="KW-0378">Hydrolase</keyword>
<dbReference type="InterPro" id="IPR011992">
    <property type="entry name" value="EF-hand-dom_pair"/>
</dbReference>
<feature type="binding site" evidence="9">
    <location>
        <position position="367"/>
    </location>
    <ligand>
        <name>Ca(2+)</name>
        <dbReference type="ChEBI" id="CHEBI:29108"/>
    </ligand>
</feature>
<keyword evidence="2" id="KW-0963">Cytoplasm</keyword>
<dbReference type="CDD" id="cd13361">
    <property type="entry name" value="PH_PLC_beta"/>
    <property type="match status" value="1"/>
</dbReference>
<dbReference type="SUPFAM" id="SSF69989">
    <property type="entry name" value="C-terminal domain of PLC-beta"/>
    <property type="match status" value="1"/>
</dbReference>
<feature type="binding site" evidence="9">
    <location>
        <position position="336"/>
    </location>
    <ligand>
        <name>Ca(2+)</name>
        <dbReference type="ChEBI" id="CHEBI:29108"/>
    </ligand>
</feature>
<dbReference type="Gene3D" id="1.10.238.10">
    <property type="entry name" value="EF-hand"/>
    <property type="match status" value="1"/>
</dbReference>
<evidence type="ECO:0000313" key="16">
    <source>
        <dbReference type="Proteomes" id="UP000000305"/>
    </source>
</evidence>
<dbReference type="InterPro" id="IPR053945">
    <property type="entry name" value="PLCB1-4-like_EFh"/>
</dbReference>
<dbReference type="HOGENOM" id="CLU_002738_2_2_1"/>
<keyword evidence="4 7" id="KW-0442">Lipid degradation</keyword>
<dbReference type="Pfam" id="PF00387">
    <property type="entry name" value="PI-PLC-Y"/>
    <property type="match status" value="1"/>
</dbReference>
<comment type="cofactor">
    <cofactor evidence="9">
        <name>Ca(2+)</name>
        <dbReference type="ChEBI" id="CHEBI:29108"/>
    </cofactor>
    <text evidence="9">Binds 1 Ca(2+) ion per subunit.</text>
</comment>
<keyword evidence="6 7" id="KW-0807">Transducer</keyword>
<feature type="binding site" evidence="9">
    <location>
        <position position="414"/>
    </location>
    <ligand>
        <name>Ca(2+)</name>
        <dbReference type="ChEBI" id="CHEBI:29108"/>
    </ligand>
</feature>
<evidence type="ECO:0000256" key="4">
    <source>
        <dbReference type="ARBA" id="ARBA00022963"/>
    </source>
</evidence>
<dbReference type="GO" id="GO:0004435">
    <property type="term" value="F:phosphatidylinositol-4,5-bisphosphate phospholipase C activity"/>
    <property type="evidence" value="ECO:0000318"/>
    <property type="project" value="GO_Central"/>
</dbReference>
<dbReference type="PIRSF" id="PIRSF000956">
    <property type="entry name" value="PLC-beta"/>
    <property type="match status" value="1"/>
</dbReference>
<evidence type="ECO:0000256" key="1">
    <source>
        <dbReference type="ARBA" id="ARBA00004496"/>
    </source>
</evidence>
<dbReference type="SMART" id="SM00148">
    <property type="entry name" value="PLCXc"/>
    <property type="match status" value="1"/>
</dbReference>
<dbReference type="PANTHER" id="PTHR10336">
    <property type="entry name" value="PHOSPHOINOSITIDE-SPECIFIC PHOSPHOLIPASE C FAMILY PROTEIN"/>
    <property type="match status" value="1"/>
</dbReference>
<dbReference type="Gene3D" id="2.30.29.240">
    <property type="match status" value="1"/>
</dbReference>
<dbReference type="PROSITE" id="PS50008">
    <property type="entry name" value="PIPLC_Y_DOMAIN"/>
    <property type="match status" value="1"/>
</dbReference>
<dbReference type="GO" id="GO:0007186">
    <property type="term" value="P:G protein-coupled receptor signaling pathway"/>
    <property type="evidence" value="ECO:0000318"/>
    <property type="project" value="GO_Central"/>
</dbReference>
<dbReference type="Gene3D" id="1.20.1230.10">
    <property type="entry name" value="Phospholipase C beta, distal C-terminal domain"/>
    <property type="match status" value="1"/>
</dbReference>
<accession>E9FW06</accession>
<keyword evidence="9" id="KW-0106">Calcium</keyword>
<evidence type="ECO:0000256" key="11">
    <source>
        <dbReference type="SAM" id="Coils"/>
    </source>
</evidence>
<dbReference type="PROSITE" id="PS50007">
    <property type="entry name" value="PIPLC_X_DOMAIN"/>
    <property type="match status" value="1"/>
</dbReference>
<dbReference type="EC" id="3.1.4.11" evidence="7"/>
<keyword evidence="5 7" id="KW-0443">Lipid metabolism</keyword>
<dbReference type="OrthoDB" id="269822at2759"/>
<dbReference type="InParanoid" id="E9FW06"/>
<dbReference type="SUPFAM" id="SSF51695">
    <property type="entry name" value="PLC-like phosphodiesterases"/>
    <property type="match status" value="1"/>
</dbReference>
<dbReference type="GO" id="GO:0005737">
    <property type="term" value="C:cytoplasm"/>
    <property type="evidence" value="ECO:0000318"/>
    <property type="project" value="GO_Central"/>
</dbReference>
<feature type="active site" evidence="8">
    <location>
        <position position="380"/>
    </location>
</feature>
<evidence type="ECO:0000259" key="13">
    <source>
        <dbReference type="PROSITE" id="PS50004"/>
    </source>
</evidence>
<dbReference type="SMART" id="SM00239">
    <property type="entry name" value="C2"/>
    <property type="match status" value="1"/>
</dbReference>
<dbReference type="GO" id="GO:0016042">
    <property type="term" value="P:lipid catabolic process"/>
    <property type="evidence" value="ECO:0007669"/>
    <property type="project" value="UniProtKB-KW"/>
</dbReference>
<dbReference type="InterPro" id="IPR000909">
    <property type="entry name" value="PLipase_C_PInositol-sp_X_dom"/>
</dbReference>
<keyword evidence="16" id="KW-1185">Reference proteome</keyword>
<gene>
    <name evidence="15" type="primary">Plcb2</name>
    <name evidence="15" type="ORF">DAPPUDRAFT_206341</name>
</gene>
<evidence type="ECO:0000256" key="9">
    <source>
        <dbReference type="PIRSR" id="PIRSR000956-2"/>
    </source>
</evidence>
<dbReference type="InterPro" id="IPR000008">
    <property type="entry name" value="C2_dom"/>
</dbReference>
<dbReference type="FunFam" id="1.10.238.10:FF:000005">
    <property type="entry name" value="Phosphoinositide phospholipase C"/>
    <property type="match status" value="1"/>
</dbReference>
<dbReference type="FunFam" id="2.30.29.240:FF:000006">
    <property type="entry name" value="1-phosphatidylinositol 4,5-bisphosphate phosphodiesterase"/>
    <property type="match status" value="1"/>
</dbReference>
<feature type="domain" description="C2" evidence="13">
    <location>
        <begin position="653"/>
        <end position="780"/>
    </location>
</feature>
<feature type="compositionally biased region" description="Basic and acidic residues" evidence="12">
    <location>
        <begin position="509"/>
        <end position="528"/>
    </location>
</feature>
<evidence type="ECO:0000256" key="6">
    <source>
        <dbReference type="ARBA" id="ARBA00023224"/>
    </source>
</evidence>
<sequence>MADSKPGVHVLQLKHVSVPPSMIAGEKFVKWDEDSSLVTAVTLRVDPYGYFLYWTDQNEETQILDMCTIRDTRTGHYAKVPKDSKMRDQVTMGASQDSLEDKTLTVSYGPDFVNVSFFNFCSSKKETAKQWTDDLLKMANNLLALNGSVHYFLRKAHVRLTLQADKGGKIAVKNIVRTFAQHRDDRRRVEKAFIESTGLASGKDDAIPLSQFGFDDFYRFYKKLTGRQEVEKIFEELFGTKLHITVEQFVEFLNSYQRDPRLNEILYPYANPDRARDLFHQYEPNAPNAPKGLLSAEGFLRFLMSEDNSIVSADKFDLSHDMEQPLCHYFVNSSHNTYLTGHQFTGKSSVEIYRQTLLGGCRCVELDFWNGKNEDPIIYHGYTLVPEVPAKDVIEAIAESAFKTSEFPVVLSFENHCNPKQQAKIAQYCREYFGEMMLDQALESHPLEPGVPLPSPAQLKRKIIIKNKKKHQHHRTLKDHRQDQSSLTLRLFLSDDEDESSTLSNLSPEEIRLREKAQKDKGTAGKETEAGAEISALVNYVQPIHFHSFEHAERRNRSYEMSSFVETQSTALLKEHPIEFVNYNKRQISRVYPRGTRVDSSNFMPHVFWNAGCQLVALNFQTLDLAMQLNLGIFEMNGRTGYLLKPQFMRRMDRKFDPFAESTVDGIIAGKVSVQVISGQFLSDKRVSTYVEVDMFGLPADTVRKRFRTKTVLNNGINPIYDQEPFVFNKVVLPDLACLRIAVYEDSGRLLGHRVLPVTGLCPGYRHLGLRNDGGQPLNLATLFVNIMVKDYIPDGLSDFANALANPIKYQSELEKRSKQLSILKQPSLEGDTPVPTALSAENIPTKRQDSTKMKTNSILRPEFRDISGLGPSSPGLSDVESESVVVAETFEKLIENKHVKKQRDKLNKKLEDIQKEFEKEKTKLEEELGIITKSKVTKTSSRLIKRISSKNLNKEPATVRSSSETAECLLAQRLPPILQKFNEEKANMRKHYHEIIYITLEKCIAASKEKQLKLLKEQYDSQVGGATKSIHAQVSREFKSLNKRHKDKDELDRMKREKREEIVRKGVVEHERLEQQFEKKEKELRRQYEELQKRFEEERMKEYMSISRESDRSTSVVSDDVFDAAVPLGPACRPHS</sequence>
<comment type="function">
    <text evidence="7">The production of the second messenger molecules diacylglycerol (DAG) and inositol 1,4,5-trisphosphate (IP3) is mediated by activated phosphatidylinositol-specific phospholipase C enzymes.</text>
</comment>
<dbReference type="Pfam" id="PF00388">
    <property type="entry name" value="PI-PLC-X"/>
    <property type="match status" value="1"/>
</dbReference>
<evidence type="ECO:0000313" key="15">
    <source>
        <dbReference type="EMBL" id="EFX88640.1"/>
    </source>
</evidence>
<feature type="coiled-coil region" evidence="11">
    <location>
        <begin position="897"/>
        <end position="928"/>
    </location>
</feature>
<dbReference type="PROSITE" id="PS50004">
    <property type="entry name" value="C2"/>
    <property type="match status" value="1"/>
</dbReference>
<protein>
    <recommendedName>
        <fullName evidence="7">1-phosphatidylinositol 4,5-bisphosphate phosphodiesterase</fullName>
        <ecNumber evidence="7">3.1.4.11</ecNumber>
    </recommendedName>
</protein>
<dbReference type="FunCoup" id="E9FW06">
    <property type="interactions" value="500"/>
</dbReference>
<evidence type="ECO:0000256" key="10">
    <source>
        <dbReference type="RuleBase" id="RU361133"/>
    </source>
</evidence>
<dbReference type="CDD" id="cd16213">
    <property type="entry name" value="EFh_PI-PLC21"/>
    <property type="match status" value="1"/>
</dbReference>
<dbReference type="GO" id="GO:0048015">
    <property type="term" value="P:phosphatidylinositol-mediated signaling"/>
    <property type="evidence" value="ECO:0000318"/>
    <property type="project" value="GO_Central"/>
</dbReference>
<evidence type="ECO:0000256" key="2">
    <source>
        <dbReference type="ARBA" id="ARBA00022490"/>
    </source>
</evidence>
<dbReference type="SUPFAM" id="SSF50729">
    <property type="entry name" value="PH domain-like"/>
    <property type="match status" value="1"/>
</dbReference>
<dbReference type="Pfam" id="PF22631">
    <property type="entry name" value="PLCB1-4-like_EFh"/>
    <property type="match status" value="1"/>
</dbReference>
<proteinExistence type="predicted"/>
<dbReference type="Gene3D" id="3.20.20.190">
    <property type="entry name" value="Phosphatidylinositol (PI) phosphodiesterase"/>
    <property type="match status" value="1"/>
</dbReference>
<dbReference type="InterPro" id="IPR037862">
    <property type="entry name" value="PLC-beta_PH"/>
</dbReference>
<dbReference type="InterPro" id="IPR001192">
    <property type="entry name" value="PI-PLC_fam"/>
</dbReference>
<dbReference type="GO" id="GO:0051209">
    <property type="term" value="P:release of sequestered calcium ion into cytosol"/>
    <property type="evidence" value="ECO:0000318"/>
    <property type="project" value="GO_Central"/>
</dbReference>
<dbReference type="Pfam" id="PF17787">
    <property type="entry name" value="PH_14"/>
    <property type="match status" value="1"/>
</dbReference>
<keyword evidence="9" id="KW-0479">Metal-binding</keyword>
<dbReference type="GO" id="GO:0046488">
    <property type="term" value="P:phosphatidylinositol metabolic process"/>
    <property type="evidence" value="ECO:0000318"/>
    <property type="project" value="GO_Central"/>
</dbReference>
<dbReference type="InterPro" id="IPR001711">
    <property type="entry name" value="PLipase_C_Pinositol-sp_Y"/>
</dbReference>
<evidence type="ECO:0000256" key="3">
    <source>
        <dbReference type="ARBA" id="ARBA00022801"/>
    </source>
</evidence>
<dbReference type="SUPFAM" id="SSF49562">
    <property type="entry name" value="C2 domain (Calcium/lipid-binding domain, CaLB)"/>
    <property type="match status" value="1"/>
</dbReference>